<proteinExistence type="predicted"/>
<dbReference type="InterPro" id="IPR050952">
    <property type="entry name" value="TRIM-NHL_E3_ligases"/>
</dbReference>
<evidence type="ECO:0000256" key="1">
    <source>
        <dbReference type="ARBA" id="ARBA00022737"/>
    </source>
</evidence>
<dbReference type="Gene3D" id="2.120.10.30">
    <property type="entry name" value="TolB, C-terminal domain"/>
    <property type="match status" value="1"/>
</dbReference>
<dbReference type="Pfam" id="PF01436">
    <property type="entry name" value="NHL"/>
    <property type="match status" value="1"/>
</dbReference>
<name>A0A382AY93_9ZZZZ</name>
<reference evidence="2" key="1">
    <citation type="submission" date="2018-05" db="EMBL/GenBank/DDBJ databases">
        <authorList>
            <person name="Lanie J.A."/>
            <person name="Ng W.-L."/>
            <person name="Kazmierczak K.M."/>
            <person name="Andrzejewski T.M."/>
            <person name="Davidsen T.M."/>
            <person name="Wayne K.J."/>
            <person name="Tettelin H."/>
            <person name="Glass J.I."/>
            <person name="Rusch D."/>
            <person name="Podicherti R."/>
            <person name="Tsui H.-C.T."/>
            <person name="Winkler M.E."/>
        </authorList>
    </citation>
    <scope>NUCLEOTIDE SEQUENCE</scope>
</reference>
<dbReference type="AlphaFoldDB" id="A0A382AY93"/>
<dbReference type="PROSITE" id="PS51125">
    <property type="entry name" value="NHL"/>
    <property type="match status" value="2"/>
</dbReference>
<evidence type="ECO:0000313" key="2">
    <source>
        <dbReference type="EMBL" id="SVB06261.1"/>
    </source>
</evidence>
<keyword evidence="1" id="KW-0677">Repeat</keyword>
<dbReference type="GO" id="GO:0008270">
    <property type="term" value="F:zinc ion binding"/>
    <property type="evidence" value="ECO:0007669"/>
    <property type="project" value="UniProtKB-KW"/>
</dbReference>
<dbReference type="InterPro" id="IPR001258">
    <property type="entry name" value="NHL_repeat"/>
</dbReference>
<dbReference type="InterPro" id="IPR011042">
    <property type="entry name" value="6-blade_b-propeller_TolB-like"/>
</dbReference>
<dbReference type="EMBL" id="UINC01027285">
    <property type="protein sequence ID" value="SVB06261.1"/>
    <property type="molecule type" value="Genomic_DNA"/>
</dbReference>
<dbReference type="SUPFAM" id="SSF101898">
    <property type="entry name" value="NHL repeat"/>
    <property type="match status" value="1"/>
</dbReference>
<sequence length="347" mass="38534">MVSTQQIATITILLGSSLIIGSCAQDNTSEIQPIEGIALLEADPNWPLQMPEDWSWGQVLGVSVDAQDHIWVTHSSQVVEFDPEGNLLRTWGGTQAGDEWPRMLHGLFVDHNDYVWSGAREQHTIFKFTKDGEVVLTIGQLDQMGNSSEPYLLGRPAEFYVDPDTNELYVADGYTNRRIIVYDAETGEYLRQWGAYGNEPDDDYQYPEEEAQAPQQFRLLHGITSSKDDLVYVADRTNSRVQVFNQDGTFVAEKRVSDGPSAAFSLAFSADVNQHFLYVADGTTHRILILRRETLEVLGEVGSEGSGVGQLGRPHNIATDSKGNLYVAEANPGMRVQKFSFMGIGPL</sequence>
<organism evidence="2">
    <name type="scientific">marine metagenome</name>
    <dbReference type="NCBI Taxonomy" id="408172"/>
    <lineage>
        <taxon>unclassified sequences</taxon>
        <taxon>metagenomes</taxon>
        <taxon>ecological metagenomes</taxon>
    </lineage>
</organism>
<accession>A0A382AY93</accession>
<gene>
    <name evidence="2" type="ORF">METZ01_LOCUS159115</name>
</gene>
<dbReference type="PANTHER" id="PTHR24104">
    <property type="entry name" value="E3 UBIQUITIN-PROTEIN LIGASE NHLRC1-RELATED"/>
    <property type="match status" value="1"/>
</dbReference>
<dbReference type="PANTHER" id="PTHR24104:SF25">
    <property type="entry name" value="PROTEIN LIN-41"/>
    <property type="match status" value="1"/>
</dbReference>
<evidence type="ECO:0008006" key="3">
    <source>
        <dbReference type="Google" id="ProtNLM"/>
    </source>
</evidence>
<protein>
    <recommendedName>
        <fullName evidence="3">Peptidylamidoglycolate lyase</fullName>
    </recommendedName>
</protein>